<keyword evidence="3" id="KW-1185">Reference proteome</keyword>
<dbReference type="EMBL" id="RJTM01000205">
    <property type="protein sequence ID" value="RNL68585.1"/>
    <property type="molecule type" value="Genomic_DNA"/>
</dbReference>
<comment type="caution">
    <text evidence="2">The sequence shown here is derived from an EMBL/GenBank/DDBJ whole genome shotgun (WGS) entry which is preliminary data.</text>
</comment>
<reference evidence="2 3" key="1">
    <citation type="submission" date="2018-10" db="EMBL/GenBank/DDBJ databases">
        <title>Sinomicrobium pectinilyticum sp. nov., a pectinase-producing bacterium isolated from alkaline and saline soil, and emended description of the genus Sinomicrobium.</title>
        <authorList>
            <person name="Cheng B."/>
            <person name="Li C."/>
            <person name="Lai Q."/>
            <person name="Du M."/>
            <person name="Shao Z."/>
            <person name="Xu P."/>
            <person name="Yang C."/>
        </authorList>
    </citation>
    <scope>NUCLEOTIDE SEQUENCE [LARGE SCALE GENOMIC DNA]</scope>
    <source>
        <strain evidence="2 3">5DNS001</strain>
    </source>
</reference>
<proteinExistence type="predicted"/>
<evidence type="ECO:0000313" key="2">
    <source>
        <dbReference type="EMBL" id="RNL68585.1"/>
    </source>
</evidence>
<organism evidence="2 3">
    <name type="scientific">Sinomicrobium pectinilyticum</name>
    <dbReference type="NCBI Taxonomy" id="1084421"/>
    <lineage>
        <taxon>Bacteria</taxon>
        <taxon>Pseudomonadati</taxon>
        <taxon>Bacteroidota</taxon>
        <taxon>Flavobacteriia</taxon>
        <taxon>Flavobacteriales</taxon>
        <taxon>Flavobacteriaceae</taxon>
        <taxon>Sinomicrobium</taxon>
    </lineage>
</organism>
<name>A0A3N0CYU6_SINP1</name>
<dbReference type="RefSeq" id="WP_123218416.1">
    <property type="nucleotide sequence ID" value="NZ_RJTM01000205.1"/>
</dbReference>
<gene>
    <name evidence="2" type="ORF">ED312_23265</name>
</gene>
<dbReference type="OrthoDB" id="1273722at2"/>
<protein>
    <recommendedName>
        <fullName evidence="1">Lantibiotic dehydratase N-terminal domain-containing protein</fullName>
    </recommendedName>
</protein>
<dbReference type="Proteomes" id="UP000267469">
    <property type="component" value="Unassembled WGS sequence"/>
</dbReference>
<dbReference type="Pfam" id="PF04738">
    <property type="entry name" value="Lant_dehydr_N"/>
    <property type="match status" value="1"/>
</dbReference>
<sequence length="746" mass="86407">MKKRNIYSDYNKYILRTPLLSLNFFKNLTSEETISDERIKNILKDPTIREAIFLASPPLYKQIVRWENNQIKEEKKRNRLKTSILKYIFRMSTRPTPFGLFAGCAVGKFEDNTNIKLSNYKSNNRHTRLDMNYLVSLSQDLVQIQGIKEQLLFYPNTSLYSLGRQLRYVEYGYINGQRYHHIVAVKDSPYLSKILDRAKGGALLKDLSNLLVDDEITEQEASEFIYELVDNQLLISELEPSVTGPEFIEQIKNILQKLEGTSELLDVIERTQTKLKALDKTLSNPPQKYIEISKDLETLKTDFELKYLFQTDMFSKVEHNLLSASMVELIKDGLTFLNKITLPRENGFIDRFKAVFQERYEQKEVLLSKALDTELGVGYRQDQSSGEINPLINDLILPERNGSNDTRITLSPIHKILFNKITQAFSKELYVVKLRDDDFKEFEENWRDLPDSLWIKGTVGIIDGKEMVKLSVAGGSSGAKLIGRFCHGNDDINILAQEIIDKETLMNKDKILAEIVHLPESRVGNILLRPSFRQFEIPYLAKSNLSNGNQISLNELYVSVNYNGKVLLRSKRLGKEIIPKLTNAHSYWRKTLPIYHFLGDMQNQKVRPVLEMTLGPLVNEYKFIPRFEYKNIILQEAMWHLDKEDVKHLYNVIDDNIKLKEKIGQFKETKNIPQYISLLDGDNELLINLHNLDSVKVLLETVKNRNSFKIAEFLFMEDGIVKNEKGESFANEIIVPFYNSKKINDA</sequence>
<dbReference type="InterPro" id="IPR006827">
    <property type="entry name" value="Lant_deHydtase_N"/>
</dbReference>
<feature type="domain" description="Lantibiotic dehydratase N-terminal" evidence="1">
    <location>
        <begin position="45"/>
        <end position="698"/>
    </location>
</feature>
<evidence type="ECO:0000259" key="1">
    <source>
        <dbReference type="Pfam" id="PF04738"/>
    </source>
</evidence>
<accession>A0A3N0CYU6</accession>
<dbReference type="AlphaFoldDB" id="A0A3N0CYU6"/>
<evidence type="ECO:0000313" key="3">
    <source>
        <dbReference type="Proteomes" id="UP000267469"/>
    </source>
</evidence>